<dbReference type="AlphaFoldDB" id="A0A0P9CTT0"/>
<organism evidence="1 2">
    <name type="scientific">Kouleothrix aurantiaca</name>
    <dbReference type="NCBI Taxonomy" id="186479"/>
    <lineage>
        <taxon>Bacteria</taxon>
        <taxon>Bacillati</taxon>
        <taxon>Chloroflexota</taxon>
        <taxon>Chloroflexia</taxon>
        <taxon>Chloroflexales</taxon>
        <taxon>Roseiflexineae</taxon>
        <taxon>Roseiflexaceae</taxon>
        <taxon>Kouleothrix</taxon>
    </lineage>
</organism>
<dbReference type="Gene3D" id="3.30.460.40">
    <property type="match status" value="1"/>
</dbReference>
<dbReference type="EMBL" id="LJCR01002232">
    <property type="protein sequence ID" value="KPV49049.1"/>
    <property type="molecule type" value="Genomic_DNA"/>
</dbReference>
<evidence type="ECO:0008006" key="3">
    <source>
        <dbReference type="Google" id="ProtNLM"/>
    </source>
</evidence>
<keyword evidence="2" id="KW-1185">Reference proteome</keyword>
<evidence type="ECO:0000313" key="2">
    <source>
        <dbReference type="Proteomes" id="UP000050509"/>
    </source>
</evidence>
<proteinExistence type="predicted"/>
<protein>
    <recommendedName>
        <fullName evidence="3">Nucleotidyltransferase</fullName>
    </recommendedName>
</protein>
<evidence type="ECO:0000313" key="1">
    <source>
        <dbReference type="EMBL" id="KPV49049.1"/>
    </source>
</evidence>
<name>A0A0P9CTT0_9CHLR</name>
<sequence>MSLIAGNLGVVQRMLDANQKRWAVCAGCAAHLYGDRRPIQDVDILVATGELGDVVKLLQQQQKAVQFDGQRILWRGIKVFDDLSIRRGARLHPFVLDDMVLSHLRRIPLLGSQVAVLAPEDVLAHKVVLGRGAEQGKHDLADAAGIIRRQQLDLDYLRQRVEAMNAGAVAVDALAKLGVEI</sequence>
<accession>A0A0P9CTT0</accession>
<dbReference type="Proteomes" id="UP000050509">
    <property type="component" value="Unassembled WGS sequence"/>
</dbReference>
<dbReference type="SUPFAM" id="SSF81301">
    <property type="entry name" value="Nucleotidyltransferase"/>
    <property type="match status" value="1"/>
</dbReference>
<reference evidence="1 2" key="1">
    <citation type="submission" date="2015-09" db="EMBL/GenBank/DDBJ databases">
        <title>Draft genome sequence of Kouleothrix aurantiaca JCM 19913.</title>
        <authorList>
            <person name="Hemp J."/>
        </authorList>
    </citation>
    <scope>NUCLEOTIDE SEQUENCE [LARGE SCALE GENOMIC DNA]</scope>
    <source>
        <strain evidence="1 2">COM-B</strain>
    </source>
</reference>
<dbReference type="InterPro" id="IPR043519">
    <property type="entry name" value="NT_sf"/>
</dbReference>
<gene>
    <name evidence="1" type="ORF">SE17_34790</name>
</gene>
<comment type="caution">
    <text evidence="1">The sequence shown here is derived from an EMBL/GenBank/DDBJ whole genome shotgun (WGS) entry which is preliminary data.</text>
</comment>